<dbReference type="GO" id="GO:0000139">
    <property type="term" value="C:Golgi membrane"/>
    <property type="evidence" value="ECO:0007669"/>
    <property type="project" value="UniProtKB-SubCell"/>
</dbReference>
<evidence type="ECO:0000256" key="13">
    <source>
        <dbReference type="RuleBase" id="RU363063"/>
    </source>
</evidence>
<evidence type="ECO:0000256" key="6">
    <source>
        <dbReference type="ARBA" id="ARBA00022679"/>
    </source>
</evidence>
<comment type="subcellular location">
    <subcellularLocation>
        <location evidence="2 13">Golgi apparatus membrane</location>
        <topology evidence="2 13">Single-pass type II membrane protein</topology>
    </subcellularLocation>
</comment>
<evidence type="ECO:0000256" key="5">
    <source>
        <dbReference type="ARBA" id="ARBA00022676"/>
    </source>
</evidence>
<keyword evidence="8" id="KW-0735">Signal-anchor</keyword>
<evidence type="ECO:0000256" key="4">
    <source>
        <dbReference type="ARBA" id="ARBA00008661"/>
    </source>
</evidence>
<evidence type="ECO:0000256" key="8">
    <source>
        <dbReference type="ARBA" id="ARBA00022968"/>
    </source>
</evidence>
<dbReference type="PANTHER" id="PTHR11214:SF355">
    <property type="entry name" value="HEXOSYLTRANSFERASE"/>
    <property type="match status" value="1"/>
</dbReference>
<evidence type="ECO:0000259" key="14">
    <source>
        <dbReference type="Pfam" id="PF13334"/>
    </source>
</evidence>
<evidence type="ECO:0000256" key="2">
    <source>
        <dbReference type="ARBA" id="ARBA00004323"/>
    </source>
</evidence>
<keyword evidence="11" id="KW-0472">Membrane</keyword>
<comment type="similarity">
    <text evidence="4 13">Belongs to the glycosyltransferase 31 family.</text>
</comment>
<dbReference type="GO" id="GO:0016758">
    <property type="term" value="F:hexosyltransferase activity"/>
    <property type="evidence" value="ECO:0007669"/>
    <property type="project" value="InterPro"/>
</dbReference>
<evidence type="ECO:0000313" key="15">
    <source>
        <dbReference type="EMBL" id="CAF1927613.1"/>
    </source>
</evidence>
<feature type="domain" description="DUF4094" evidence="14">
    <location>
        <begin position="11"/>
        <end position="79"/>
    </location>
</feature>
<dbReference type="EC" id="2.4.1.-" evidence="13"/>
<organism evidence="15">
    <name type="scientific">Brassica napus</name>
    <name type="common">Rape</name>
    <dbReference type="NCBI Taxonomy" id="3708"/>
    <lineage>
        <taxon>Eukaryota</taxon>
        <taxon>Viridiplantae</taxon>
        <taxon>Streptophyta</taxon>
        <taxon>Embryophyta</taxon>
        <taxon>Tracheophyta</taxon>
        <taxon>Spermatophyta</taxon>
        <taxon>Magnoliopsida</taxon>
        <taxon>eudicotyledons</taxon>
        <taxon>Gunneridae</taxon>
        <taxon>Pentapetalae</taxon>
        <taxon>rosids</taxon>
        <taxon>malvids</taxon>
        <taxon>Brassicales</taxon>
        <taxon>Brassicaceae</taxon>
        <taxon>Brassiceae</taxon>
        <taxon>Brassica</taxon>
    </lineage>
</organism>
<sequence>MKHKASKRLSLTWVSLLCISCFFLGVTFTSRFRGSDDYGHEKEKSHEKDVTEEVLKIHKAIEALGKSVAMLQKQLSVSHSYQQIVGVSTTNTSTGGNQTSKVFMVIGVNTAFSSRQRRDSLRETWMPQGEKLEKLEKEKGIVVKFMIGHSATPHSILDKEIDSEDAQYKDFFRLDHVEGYYNLSAKTKTFFSSAVATWDAEFYVKIDDDVHVNLGMLGSTLALHRHKPRVYIGCMKSGPVLTKKTAKYREPEFWKFGEEGNKYFRHATGQIYAISKDLATYISNNQPILHKYANEDVTLGSWFIGLEVEHIDDGNFCCSTPDCEMKADAGEVCVASFDWTCSGVCKSVNRMWMVHMICGEDDKAVWDANYYSLR</sequence>
<keyword evidence="10 13" id="KW-0333">Golgi apparatus</keyword>
<keyword evidence="9" id="KW-1133">Transmembrane helix</keyword>
<accession>A0A816KWW1</accession>
<dbReference type="Gene3D" id="3.90.550.50">
    <property type="match status" value="1"/>
</dbReference>
<reference evidence="15" key="1">
    <citation type="submission" date="2021-01" db="EMBL/GenBank/DDBJ databases">
        <authorList>
            <consortium name="Genoscope - CEA"/>
            <person name="William W."/>
        </authorList>
    </citation>
    <scope>NUCLEOTIDE SEQUENCE</scope>
</reference>
<dbReference type="UniPathway" id="UPA00378"/>
<dbReference type="Gramene" id="CDY04694">
    <property type="protein sequence ID" value="CDY04694"/>
    <property type="gene ID" value="GSBRNA2T00119323001"/>
</dbReference>
<evidence type="ECO:0000256" key="9">
    <source>
        <dbReference type="ARBA" id="ARBA00022989"/>
    </source>
</evidence>
<comment type="cofactor">
    <cofactor evidence="1 13">
        <name>Mn(2+)</name>
        <dbReference type="ChEBI" id="CHEBI:29035"/>
    </cofactor>
</comment>
<evidence type="ECO:0000256" key="12">
    <source>
        <dbReference type="ARBA" id="ARBA00023211"/>
    </source>
</evidence>
<dbReference type="AlphaFoldDB" id="A0A816KWW1"/>
<name>A0A816KWW1_BRANA</name>
<comment type="pathway">
    <text evidence="3">Protein modification; protein glycosylation.</text>
</comment>
<dbReference type="PANTHER" id="PTHR11214">
    <property type="entry name" value="BETA-1,3-N-ACETYLGLUCOSAMINYLTRANSFERASE"/>
    <property type="match status" value="1"/>
</dbReference>
<dbReference type="OMA" id="VWDANYY"/>
<evidence type="ECO:0000256" key="11">
    <source>
        <dbReference type="ARBA" id="ARBA00023136"/>
    </source>
</evidence>
<dbReference type="Pfam" id="PF01762">
    <property type="entry name" value="Galactosyl_T"/>
    <property type="match status" value="1"/>
</dbReference>
<dbReference type="Pfam" id="PF13334">
    <property type="entry name" value="DUF4094"/>
    <property type="match status" value="1"/>
</dbReference>
<proteinExistence type="inferred from homology"/>
<dbReference type="InterPro" id="IPR025298">
    <property type="entry name" value="DUF4094"/>
</dbReference>
<keyword evidence="7" id="KW-0812">Transmembrane</keyword>
<dbReference type="InterPro" id="IPR002659">
    <property type="entry name" value="Glyco_trans_31"/>
</dbReference>
<keyword evidence="5 13" id="KW-0328">Glycosyltransferase</keyword>
<keyword evidence="6" id="KW-0808">Transferase</keyword>
<dbReference type="FunFam" id="3.90.550.50:FF:000002">
    <property type="entry name" value="Hexosyltransferase"/>
    <property type="match status" value="1"/>
</dbReference>
<evidence type="ECO:0000256" key="10">
    <source>
        <dbReference type="ARBA" id="ARBA00023034"/>
    </source>
</evidence>
<protein>
    <recommendedName>
        <fullName evidence="13">Hexosyltransferase</fullName>
        <ecNumber evidence="13">2.4.1.-</ecNumber>
    </recommendedName>
</protein>
<evidence type="ECO:0000256" key="3">
    <source>
        <dbReference type="ARBA" id="ARBA00004922"/>
    </source>
</evidence>
<evidence type="ECO:0000256" key="1">
    <source>
        <dbReference type="ARBA" id="ARBA00001936"/>
    </source>
</evidence>
<dbReference type="EMBL" id="HG994369">
    <property type="protein sequence ID" value="CAF1927613.1"/>
    <property type="molecule type" value="Genomic_DNA"/>
</dbReference>
<dbReference type="Proteomes" id="UP001295469">
    <property type="component" value="Chromosome C05"/>
</dbReference>
<keyword evidence="12 13" id="KW-0464">Manganese</keyword>
<evidence type="ECO:0000256" key="7">
    <source>
        <dbReference type="ARBA" id="ARBA00022692"/>
    </source>
</evidence>
<gene>
    <name evidence="15" type="ORF">DARMORV10_C05P21020.1</name>
</gene>